<sequence length="860" mass="97425">MSHQNLDVCVVIEDGDLTDDEPGPSRSVFRPSVCSMEAAWFNQSFQRPSDQVINSDIPQDCLLKFQELIWNSPHDRMVPGYGLTPKELASISSDGRKGWLVTSHFYWLSRTLNQQQLHTRFFVLDPGIRKASVEKLLGGKSVWQVKQVIFVLSVGRQDDGTVFLSTDKMQGDHWSVAVVDVITGRVSYCDTLGWPAPENFLPAVIKYTYILGLPHAGRLSVRMAHKPNSEQHTCTPECTNYPLQTCSDVCGVVAMVCIATAAFDKNLFELLMTPVSKDLNLYLTDPTLYSSYLRHVLIYWLISGNIDISRISLKPGFSPHCPESKPALKRKLENGNSCNSPKRQVRNVPDLRNDVTLNEYILEALETGVSSETLLSEVRTLFAEGQSDSDNTISKYIGNVTFNSAIERSKDDAWSTKSYIKELVSYPKHNPIILFKNIGKEMSTLSQNDAVMAIQTPFQKEMMKIHGRSCICVDTRRVEGDKFCLVTVLVCVEGSLELPVAWLITNRYDAQVLNLFIKTLRINVGELHTEIFLGDTNQKVYKVWIQHFPKPNKTMFNTWEVLQGLTAKVETLVPGVKEQNDIKCHLNILLRVTDIKSFRGYLQAFLDVLKPFEPFLSYFKTRYVEGNKDVFWASCYRCASNMKYIPFLTSHSTVLKELGFSGRHKMNRMDVIMHKLLQLIRFLESKVDVQANQARLERVVTAIEKQHNKPMGSLDIFQSASGEEWYIRASHETNSYSIIESGSASCSCELRCRSCKICVHRYICSCCEYLLLSSSCKHIHMINTYKRMNSVINDASQVTSPSGSPDKAPAEDGKDVEDRDTLRAETQKLLEQMLQAVPNITDAKILQDICTSMGKYMQQQ</sequence>
<gene>
    <name evidence="2" type="ORF">CUNI_LOCUS9015</name>
</gene>
<protein>
    <recommendedName>
        <fullName evidence="4">SWIM-type domain-containing protein</fullName>
    </recommendedName>
</protein>
<name>A0A8S3Z1X4_9EUPU</name>
<reference evidence="2" key="1">
    <citation type="submission" date="2021-04" db="EMBL/GenBank/DDBJ databases">
        <authorList>
            <consortium name="Molecular Ecology Group"/>
        </authorList>
    </citation>
    <scope>NUCLEOTIDE SEQUENCE</scope>
</reference>
<feature type="compositionally biased region" description="Basic and acidic residues" evidence="1">
    <location>
        <begin position="808"/>
        <end position="822"/>
    </location>
</feature>
<evidence type="ECO:0000313" key="3">
    <source>
        <dbReference type="Proteomes" id="UP000678393"/>
    </source>
</evidence>
<feature type="region of interest" description="Disordered" evidence="1">
    <location>
        <begin position="795"/>
        <end position="822"/>
    </location>
</feature>
<dbReference type="InterPro" id="IPR038765">
    <property type="entry name" value="Papain-like_cys_pep_sf"/>
</dbReference>
<keyword evidence="3" id="KW-1185">Reference proteome</keyword>
<dbReference type="SUPFAM" id="SSF54001">
    <property type="entry name" value="Cysteine proteinases"/>
    <property type="match status" value="1"/>
</dbReference>
<dbReference type="OrthoDB" id="10031901at2759"/>
<comment type="caution">
    <text evidence="2">The sequence shown here is derived from an EMBL/GenBank/DDBJ whole genome shotgun (WGS) entry which is preliminary data.</text>
</comment>
<evidence type="ECO:0000256" key="1">
    <source>
        <dbReference type="SAM" id="MobiDB-lite"/>
    </source>
</evidence>
<dbReference type="EMBL" id="CAJHNH020001526">
    <property type="protein sequence ID" value="CAG5123457.1"/>
    <property type="molecule type" value="Genomic_DNA"/>
</dbReference>
<evidence type="ECO:0000313" key="2">
    <source>
        <dbReference type="EMBL" id="CAG5123457.1"/>
    </source>
</evidence>
<dbReference type="Proteomes" id="UP000678393">
    <property type="component" value="Unassembled WGS sequence"/>
</dbReference>
<proteinExistence type="predicted"/>
<evidence type="ECO:0008006" key="4">
    <source>
        <dbReference type="Google" id="ProtNLM"/>
    </source>
</evidence>
<organism evidence="2 3">
    <name type="scientific">Candidula unifasciata</name>
    <dbReference type="NCBI Taxonomy" id="100452"/>
    <lineage>
        <taxon>Eukaryota</taxon>
        <taxon>Metazoa</taxon>
        <taxon>Spiralia</taxon>
        <taxon>Lophotrochozoa</taxon>
        <taxon>Mollusca</taxon>
        <taxon>Gastropoda</taxon>
        <taxon>Heterobranchia</taxon>
        <taxon>Euthyneura</taxon>
        <taxon>Panpulmonata</taxon>
        <taxon>Eupulmonata</taxon>
        <taxon>Stylommatophora</taxon>
        <taxon>Helicina</taxon>
        <taxon>Helicoidea</taxon>
        <taxon>Geomitridae</taxon>
        <taxon>Candidula</taxon>
    </lineage>
</organism>
<dbReference type="AlphaFoldDB" id="A0A8S3Z1X4"/>
<dbReference type="Gene3D" id="3.40.395.10">
    <property type="entry name" value="Adenoviral Proteinase, Chain A"/>
    <property type="match status" value="1"/>
</dbReference>
<accession>A0A8S3Z1X4</accession>